<reference evidence="1 2" key="1">
    <citation type="journal article" date="2022" name="Genome Biol. Evol.">
        <title>The Spruce Budworm Genome: Reconstructing the Evolutionary History of Antifreeze Proteins.</title>
        <authorList>
            <person name="Beliveau C."/>
            <person name="Gagne P."/>
            <person name="Picq S."/>
            <person name="Vernygora O."/>
            <person name="Keeling C.I."/>
            <person name="Pinkney K."/>
            <person name="Doucet D."/>
            <person name="Wen F."/>
            <person name="Johnston J.S."/>
            <person name="Maaroufi H."/>
            <person name="Boyle B."/>
            <person name="Laroche J."/>
            <person name="Dewar K."/>
            <person name="Juretic N."/>
            <person name="Blackburn G."/>
            <person name="Nisole A."/>
            <person name="Brunet B."/>
            <person name="Brandao M."/>
            <person name="Lumley L."/>
            <person name="Duan J."/>
            <person name="Quan G."/>
            <person name="Lucarotti C.J."/>
            <person name="Roe A.D."/>
            <person name="Sperling F.A.H."/>
            <person name="Levesque R.C."/>
            <person name="Cusson M."/>
        </authorList>
    </citation>
    <scope>NUCLEOTIDE SEQUENCE [LARGE SCALE GENOMIC DNA]</scope>
    <source>
        <strain evidence="1">Glfc:IPQL:Cfum</strain>
    </source>
</reference>
<gene>
    <name evidence="1" type="ORF">MSG28_005076</name>
</gene>
<organism evidence="1 2">
    <name type="scientific">Choristoneura fumiferana</name>
    <name type="common">Spruce budworm moth</name>
    <name type="synonym">Archips fumiferana</name>
    <dbReference type="NCBI Taxonomy" id="7141"/>
    <lineage>
        <taxon>Eukaryota</taxon>
        <taxon>Metazoa</taxon>
        <taxon>Ecdysozoa</taxon>
        <taxon>Arthropoda</taxon>
        <taxon>Hexapoda</taxon>
        <taxon>Insecta</taxon>
        <taxon>Pterygota</taxon>
        <taxon>Neoptera</taxon>
        <taxon>Endopterygota</taxon>
        <taxon>Lepidoptera</taxon>
        <taxon>Glossata</taxon>
        <taxon>Ditrysia</taxon>
        <taxon>Tortricoidea</taxon>
        <taxon>Tortricidae</taxon>
        <taxon>Tortricinae</taxon>
        <taxon>Choristoneura</taxon>
    </lineage>
</organism>
<dbReference type="EMBL" id="CM046108">
    <property type="protein sequence ID" value="KAI8426124.1"/>
    <property type="molecule type" value="Genomic_DNA"/>
</dbReference>
<comment type="caution">
    <text evidence="1">The sequence shown here is derived from an EMBL/GenBank/DDBJ whole genome shotgun (WGS) entry which is preliminary data.</text>
</comment>
<evidence type="ECO:0000313" key="1">
    <source>
        <dbReference type="EMBL" id="KAI8426124.1"/>
    </source>
</evidence>
<evidence type="ECO:0000313" key="2">
    <source>
        <dbReference type="Proteomes" id="UP001064048"/>
    </source>
</evidence>
<accession>A0ACC0JPS0</accession>
<sequence length="309" mass="35508">MEEIGPYSVMAIRRFFSKAYRTYKQAKEDAFSRKNLFYTNVLLSVGISTLGDTLEQTYELTRKEIDVYDPSRTAHMAFSGGTAGVICHHWYNFLDRVIVGRSLFVIMQAIGVSWKKLAMAVRVSGPALKFKRFINVAFSNKYLFYTNVTISVTLSAFGDVMEQNYEIYCKDIEKYDPKRTSHMAASGAAVGVLCHHWYKVLDKFIVGKTVDMVVKKLVLDQFIFSPIMILTFFGSLALFEDNALENFKEEVTGKFTTLYKAEWMVWPPAQIINFYFLPTRYRVLYDNTISLGYDVYTSQVKHGKKTESS</sequence>
<proteinExistence type="predicted"/>
<protein>
    <submittedName>
        <fullName evidence="1">Uncharacterized protein</fullName>
    </submittedName>
</protein>
<dbReference type="Proteomes" id="UP001064048">
    <property type="component" value="Chromosome 8"/>
</dbReference>
<name>A0ACC0JPS0_CHOFU</name>
<keyword evidence="2" id="KW-1185">Reference proteome</keyword>